<reference evidence="1 2" key="1">
    <citation type="journal article" date="2003" name="Nature">
        <title>Genome divergence in two Prochlorococcus ecotypes reflects oceanic niche differentiation.</title>
        <authorList>
            <person name="Rocap G."/>
            <person name="Larimer F.W."/>
            <person name="Lamerdin J.E."/>
            <person name="Malfatti S."/>
            <person name="Chain P."/>
            <person name="Ahlgren N.A."/>
            <person name="Arellano A."/>
            <person name="Coleman M."/>
            <person name="Hauser L."/>
            <person name="Hess W.R."/>
            <person name="Johnson Z.I."/>
            <person name="Land M.L."/>
            <person name="Lindell D."/>
            <person name="Post A.F."/>
            <person name="Regala W."/>
            <person name="Shah M."/>
            <person name="Shaw S.L."/>
            <person name="Steglich C."/>
            <person name="Sullivan M.B."/>
            <person name="Ting C.S."/>
            <person name="Tolonen A."/>
            <person name="Webb E.A."/>
            <person name="Zinser E.R."/>
            <person name="Chisholm S.W."/>
        </authorList>
    </citation>
    <scope>NUCLEOTIDE SEQUENCE [LARGE SCALE GENOMIC DNA]</scope>
    <source>
        <strain evidence="2">MIT 9313</strain>
    </source>
</reference>
<protein>
    <submittedName>
        <fullName evidence="1">Uncharacterized protein</fullName>
    </submittedName>
</protein>
<gene>
    <name evidence="1" type="ordered locus">PMT_0849</name>
</gene>
<dbReference type="EMBL" id="BX548175">
    <property type="protein sequence ID" value="CAE21024.1"/>
    <property type="molecule type" value="Genomic_DNA"/>
</dbReference>
<dbReference type="HOGENOM" id="CLU_2480842_0_0_3"/>
<dbReference type="KEGG" id="pmt:PMT_0849"/>
<dbReference type="AlphaFoldDB" id="Q7V7A4"/>
<sequence length="87" mass="9580">MNSLHIYPPASVPCFSIDIERSSEYCGGCNAKGQFRSQRSDLSTREKAWHSRFCLSICFECFSGTDLDTGSHGALVSPAFDGYFGLD</sequence>
<name>Q7V7A4_PROMM</name>
<evidence type="ECO:0000313" key="2">
    <source>
        <dbReference type="Proteomes" id="UP000001423"/>
    </source>
</evidence>
<keyword evidence="2" id="KW-1185">Reference proteome</keyword>
<organism evidence="1 2">
    <name type="scientific">Prochlorococcus marinus (strain MIT 9313)</name>
    <dbReference type="NCBI Taxonomy" id="74547"/>
    <lineage>
        <taxon>Bacteria</taxon>
        <taxon>Bacillati</taxon>
        <taxon>Cyanobacteriota</taxon>
        <taxon>Cyanophyceae</taxon>
        <taxon>Synechococcales</taxon>
        <taxon>Prochlorococcaceae</taxon>
        <taxon>Prochlorococcus</taxon>
    </lineage>
</organism>
<evidence type="ECO:0000313" key="1">
    <source>
        <dbReference type="EMBL" id="CAE21024.1"/>
    </source>
</evidence>
<accession>Q7V7A4</accession>
<proteinExistence type="predicted"/>
<dbReference type="Proteomes" id="UP000001423">
    <property type="component" value="Chromosome"/>
</dbReference>